<name>A0A7X6HCD9_9MICC</name>
<proteinExistence type="predicted"/>
<evidence type="ECO:0000313" key="2">
    <source>
        <dbReference type="EMBL" id="NKX53331.1"/>
    </source>
</evidence>
<accession>A0A7X6HCD9</accession>
<organism evidence="2 3">
    <name type="scientific">Arthrobacter mobilis</name>
    <dbReference type="NCBI Taxonomy" id="2724944"/>
    <lineage>
        <taxon>Bacteria</taxon>
        <taxon>Bacillati</taxon>
        <taxon>Actinomycetota</taxon>
        <taxon>Actinomycetes</taxon>
        <taxon>Micrococcales</taxon>
        <taxon>Micrococcaceae</taxon>
        <taxon>Arthrobacter</taxon>
    </lineage>
</organism>
<feature type="region of interest" description="Disordered" evidence="1">
    <location>
        <begin position="57"/>
        <end position="123"/>
    </location>
</feature>
<gene>
    <name evidence="2" type="ORF">HGG74_02020</name>
</gene>
<protein>
    <submittedName>
        <fullName evidence="2">YtxH domain-containing protein</fullName>
    </submittedName>
</protein>
<dbReference type="RefSeq" id="WP_168484650.1">
    <property type="nucleotide sequence ID" value="NZ_JAAZSQ010000001.1"/>
</dbReference>
<dbReference type="Proteomes" id="UP000544090">
    <property type="component" value="Unassembled WGS sequence"/>
</dbReference>
<dbReference type="EMBL" id="JAAZSQ010000001">
    <property type="protein sequence ID" value="NKX53331.1"/>
    <property type="molecule type" value="Genomic_DNA"/>
</dbReference>
<keyword evidence="3" id="KW-1185">Reference proteome</keyword>
<comment type="caution">
    <text evidence="2">The sequence shown here is derived from an EMBL/GenBank/DDBJ whole genome shotgun (WGS) entry which is preliminary data.</text>
</comment>
<evidence type="ECO:0000313" key="3">
    <source>
        <dbReference type="Proteomes" id="UP000544090"/>
    </source>
</evidence>
<evidence type="ECO:0000256" key="1">
    <source>
        <dbReference type="SAM" id="MobiDB-lite"/>
    </source>
</evidence>
<reference evidence="2 3" key="1">
    <citation type="submission" date="2020-04" db="EMBL/GenBank/DDBJ databases">
        <title>Arthrobacter sp. nov.</title>
        <authorList>
            <person name="Liu S."/>
        </authorList>
    </citation>
    <scope>NUCLEOTIDE SEQUENCE [LARGE SCALE GENOMIC DNA]</scope>
    <source>
        <strain evidence="2 3">E918</strain>
    </source>
</reference>
<dbReference type="AlphaFoldDB" id="A0A7X6HCD9"/>
<sequence length="123" mass="13093">MMKALTFGAGLAVGYVFGTKAGRQRYEQLKSQVGKFWQDPRTQEKISGAKETVKHTVTDSVGNVVPGIKERLHTGGQKAEAGPGTVSDPARRDTVGNDWTDEGGATSAGPATNTDPTRDQRGF</sequence>